<feature type="region of interest" description="Disordered" evidence="1">
    <location>
        <begin position="30"/>
        <end position="114"/>
    </location>
</feature>
<proteinExistence type="predicted"/>
<protein>
    <recommendedName>
        <fullName evidence="2">DUF7905 domain-containing protein</fullName>
    </recommendedName>
</protein>
<evidence type="ECO:0000259" key="2">
    <source>
        <dbReference type="Pfam" id="PF25482"/>
    </source>
</evidence>
<feature type="domain" description="DUF7905" evidence="2">
    <location>
        <begin position="373"/>
        <end position="699"/>
    </location>
</feature>
<keyword evidence="4" id="KW-1185">Reference proteome</keyword>
<dbReference type="STRING" id="1448320.A0A319DVM9"/>
<organism evidence="3 4">
    <name type="scientific">Aspergillus ellipticus CBS 707.79</name>
    <dbReference type="NCBI Taxonomy" id="1448320"/>
    <lineage>
        <taxon>Eukaryota</taxon>
        <taxon>Fungi</taxon>
        <taxon>Dikarya</taxon>
        <taxon>Ascomycota</taxon>
        <taxon>Pezizomycotina</taxon>
        <taxon>Eurotiomycetes</taxon>
        <taxon>Eurotiomycetidae</taxon>
        <taxon>Eurotiales</taxon>
        <taxon>Aspergillaceae</taxon>
        <taxon>Aspergillus</taxon>
        <taxon>Aspergillus subgen. Circumdati</taxon>
    </lineage>
</organism>
<dbReference type="InterPro" id="IPR057227">
    <property type="entry name" value="DUF7905"/>
</dbReference>
<evidence type="ECO:0000313" key="3">
    <source>
        <dbReference type="EMBL" id="PYH92198.1"/>
    </source>
</evidence>
<sequence length="782" mass="86903">MTVDCNQCLFQLVHGSYESSGAQEWRLVGYGKHGPKASRGKPNPVASEAQGGPTKNPTQNEPLKPHASNVPATRGTVPATPRRSRGATTSGRRYSGVRGRGGSQTNIFKDSPSKLKWRGGSDPAGVVKLPAAFGTFKNEFFGVARSSASLRKPAGSQGRHEVFEDIGRRTGAFIKPPSYTDRVIYLWGETAQVSAAKDIILSFIAKCSPSSKKKTEWNKVRAHSENKEANIELKEKHDAILQELRKAPDDIPSFSEQLLFLWPKNGPSLTDALGQQLEALDLIRARFNCYLFVRKDLPDHICAVGPSYDILKQIVQRLRTKWTEVMANTNVKAKTYVVEPPSTMKSKIVIKRDTRIGKAFLQGQQLNEAEMNKWHTRANLISSKNNTRLLSVVENCLKGVVAVRGHLRMRVNLGSFVLDQYRLPSNDRPAYSFEEFREMMLHEQTKGRLIPGLKVHQEELLARCYRATHLLEPYDTTTGSLEDAEPAFSVNFEFQGARHSMLRLEAEFVKNPGAHDYEATQRRWLRPRKTGQSNDTRSPLQVGVTDFERSDWQLELKFLEFYEAMSIDAALRDFSHTIRFQRTATVGDISAKPERKVTFSVSAPVSRFIEKTAIRYRIKGTKCILEIARYDEYTRTGLSGAPDQMPSSYAGAFNGAPHTSWGASVFDPTWDNLLGEHANLHVGHTAGYSPSLDTFFPSKNLSDGMDKREGFWSFINMVKQVAELLGPTGTPPASFERKAPASTGPSLNRGTTKEQEASGGSSPVSGPTDLSGLLFADLGTLF</sequence>
<accession>A0A319DVM9</accession>
<evidence type="ECO:0000313" key="4">
    <source>
        <dbReference type="Proteomes" id="UP000247810"/>
    </source>
</evidence>
<reference evidence="3 4" key="1">
    <citation type="submission" date="2018-02" db="EMBL/GenBank/DDBJ databases">
        <title>The genomes of Aspergillus section Nigri reveals drivers in fungal speciation.</title>
        <authorList>
            <consortium name="DOE Joint Genome Institute"/>
            <person name="Vesth T.C."/>
            <person name="Nybo J."/>
            <person name="Theobald S."/>
            <person name="Brandl J."/>
            <person name="Frisvad J.C."/>
            <person name="Nielsen K.F."/>
            <person name="Lyhne E.K."/>
            <person name="Kogle M.E."/>
            <person name="Kuo A."/>
            <person name="Riley R."/>
            <person name="Clum A."/>
            <person name="Nolan M."/>
            <person name="Lipzen A."/>
            <person name="Salamov A."/>
            <person name="Henrissat B."/>
            <person name="Wiebenga A."/>
            <person name="De vries R.P."/>
            <person name="Grigoriev I.V."/>
            <person name="Mortensen U.H."/>
            <person name="Andersen M.R."/>
            <person name="Baker S.E."/>
        </authorList>
    </citation>
    <scope>NUCLEOTIDE SEQUENCE [LARGE SCALE GENOMIC DNA]</scope>
    <source>
        <strain evidence="3 4">CBS 707.79</strain>
    </source>
</reference>
<dbReference type="VEuPathDB" id="FungiDB:BO71DRAFT_451602"/>
<dbReference type="Proteomes" id="UP000247810">
    <property type="component" value="Unassembled WGS sequence"/>
</dbReference>
<dbReference type="OrthoDB" id="4739136at2759"/>
<dbReference type="AlphaFoldDB" id="A0A319DVM9"/>
<evidence type="ECO:0000256" key="1">
    <source>
        <dbReference type="SAM" id="MobiDB-lite"/>
    </source>
</evidence>
<dbReference type="EMBL" id="KZ825923">
    <property type="protein sequence ID" value="PYH92198.1"/>
    <property type="molecule type" value="Genomic_DNA"/>
</dbReference>
<name>A0A319DVM9_9EURO</name>
<feature type="region of interest" description="Disordered" evidence="1">
    <location>
        <begin position="728"/>
        <end position="768"/>
    </location>
</feature>
<feature type="compositionally biased region" description="Low complexity" evidence="1">
    <location>
        <begin position="78"/>
        <end position="97"/>
    </location>
</feature>
<gene>
    <name evidence="3" type="ORF">BO71DRAFT_451602</name>
</gene>
<dbReference type="Pfam" id="PF25482">
    <property type="entry name" value="DUF7905"/>
    <property type="match status" value="1"/>
</dbReference>